<organism evidence="13 14">
    <name type="scientific">Thermocladium modestius</name>
    <dbReference type="NCBI Taxonomy" id="62609"/>
    <lineage>
        <taxon>Archaea</taxon>
        <taxon>Thermoproteota</taxon>
        <taxon>Thermoprotei</taxon>
        <taxon>Thermoproteales</taxon>
        <taxon>Thermoproteaceae</taxon>
        <taxon>Thermocladium</taxon>
    </lineage>
</organism>
<dbReference type="EMBL" id="BMNL01000002">
    <property type="protein sequence ID" value="GGP20251.1"/>
    <property type="molecule type" value="Genomic_DNA"/>
</dbReference>
<dbReference type="NCBIfam" id="NF003169">
    <property type="entry name" value="PRK04156.1"/>
    <property type="match status" value="1"/>
</dbReference>
<evidence type="ECO:0000256" key="4">
    <source>
        <dbReference type="ARBA" id="ARBA00022598"/>
    </source>
</evidence>
<feature type="domain" description="Glutamyl/glutaminyl-tRNA synthetase class Ib anti-codon binding" evidence="12">
    <location>
        <begin position="418"/>
        <end position="495"/>
    </location>
</feature>
<sequence>MVDDIYEAVMRSALINAVKFGGSADVRAVMTRLLTERPELRQRAREVKAIVEEVVAKVNSMSPDEQRRVLQERWPDALAPERKRVEERRGIESLPPLPNADRYSMIKLRFAPNPDFVLHLGSARPAVINYAYKLKYEGKARLVLRFEDTDPRTKKPMKVAYSMIKEDLTWLGIKWDEEYIQSQRMEIYYEYIRKAVNMGKAYVVAKGTQCDPDLWKSLKSSGLPCPNRDADPVTNMELLDKMFQGSFNEGEAVVAMKTDISSPDPSLRDWVAMRIIDTHRDPHPLVGSKYILWPTYNFAVAIDDHLLGITHILRAQEHRVNTIKQSYVYKAFGWEMGDTIHFGRLHIEGASLSKSVLKKMGLSFNDVTLPTLAGLRERGIQPEAIWEVMLSVGIKENDATISLDNLFAANRKVLEPRANRFMFVEAPVKVNIATSAPLKAHIQYHPSHPERGSRTVEVTPINGFATVYISRGDAEYIQNGSIVRLMDLANVRLIAEGDHYRGEIESLGVDDAKKHGYKIIQWVPSSAVPVSVMVPIRVGKIDKQTGLGEPALLSDVGEGDVVQFVRYGFVKLRSKVSEELEFIYIHG</sequence>
<dbReference type="PRINTS" id="PR00987">
    <property type="entry name" value="TRNASYNTHGLU"/>
</dbReference>
<evidence type="ECO:0000313" key="13">
    <source>
        <dbReference type="EMBL" id="GGP20251.1"/>
    </source>
</evidence>
<dbReference type="EC" id="6.1.1.17" evidence="10"/>
<evidence type="ECO:0000256" key="7">
    <source>
        <dbReference type="ARBA" id="ARBA00022917"/>
    </source>
</evidence>
<dbReference type="Gene3D" id="2.40.240.10">
    <property type="entry name" value="Ribosomal Protein L25, Chain P"/>
    <property type="match status" value="1"/>
</dbReference>
<dbReference type="GO" id="GO:0043604">
    <property type="term" value="P:amide biosynthetic process"/>
    <property type="evidence" value="ECO:0007669"/>
    <property type="project" value="TreeGrafter"/>
</dbReference>
<keyword evidence="7 10" id="KW-0648">Protein biosynthesis</keyword>
<dbReference type="InterPro" id="IPR020056">
    <property type="entry name" value="Rbsml_bL25/Gln-tRNA_synth_N"/>
</dbReference>
<dbReference type="GO" id="GO:0005829">
    <property type="term" value="C:cytosol"/>
    <property type="evidence" value="ECO:0007669"/>
    <property type="project" value="TreeGrafter"/>
</dbReference>
<dbReference type="SUPFAM" id="SSF50715">
    <property type="entry name" value="Ribosomal protein L25-like"/>
    <property type="match status" value="1"/>
</dbReference>
<feature type="domain" description="Glutamyl/glutaminyl-tRNA synthetase class Ib catalytic" evidence="11">
    <location>
        <begin position="106"/>
        <end position="415"/>
    </location>
</feature>
<comment type="similarity">
    <text evidence="2 10">Belongs to the class-I aminoacyl-tRNA synthetase family. Glutamate--tRNA ligase type 2 subfamily.</text>
</comment>
<dbReference type="SUPFAM" id="SSF52374">
    <property type="entry name" value="Nucleotidylyl transferase"/>
    <property type="match status" value="1"/>
</dbReference>
<name>A0A830GV87_9CREN</name>
<comment type="caution">
    <text evidence="13">The sequence shown here is derived from an EMBL/GenBank/DDBJ whole genome shotgun (WGS) entry which is preliminary data.</text>
</comment>
<dbReference type="HAMAP" id="MF_02076">
    <property type="entry name" value="Glu_tRNA_synth_type2"/>
    <property type="match status" value="1"/>
</dbReference>
<gene>
    <name evidence="10" type="primary">gltX</name>
    <name evidence="13" type="ORF">GCM10007981_07570</name>
</gene>
<dbReference type="Pfam" id="PF00749">
    <property type="entry name" value="tRNA-synt_1c"/>
    <property type="match status" value="1"/>
</dbReference>
<reference evidence="13" key="1">
    <citation type="journal article" date="2014" name="Int. J. Syst. Evol. Microbiol.">
        <title>Complete genome sequence of Corynebacterium casei LMG S-19264T (=DSM 44701T), isolated from a smear-ripened cheese.</title>
        <authorList>
            <consortium name="US DOE Joint Genome Institute (JGI-PGF)"/>
            <person name="Walter F."/>
            <person name="Albersmeier A."/>
            <person name="Kalinowski J."/>
            <person name="Ruckert C."/>
        </authorList>
    </citation>
    <scope>NUCLEOTIDE SEQUENCE</scope>
    <source>
        <strain evidence="13">JCM 10088</strain>
    </source>
</reference>
<evidence type="ECO:0000256" key="6">
    <source>
        <dbReference type="ARBA" id="ARBA00022840"/>
    </source>
</evidence>
<dbReference type="Pfam" id="PF03950">
    <property type="entry name" value="tRNA-synt_1c_C"/>
    <property type="match status" value="1"/>
</dbReference>
<dbReference type="InterPro" id="IPR000924">
    <property type="entry name" value="Glu/Gln-tRNA-synth"/>
</dbReference>
<dbReference type="Proteomes" id="UP000610960">
    <property type="component" value="Unassembled WGS sequence"/>
</dbReference>
<keyword evidence="5 10" id="KW-0547">Nucleotide-binding</keyword>
<dbReference type="InterPro" id="IPR050132">
    <property type="entry name" value="Gln/Glu-tRNA_Ligase"/>
</dbReference>
<evidence type="ECO:0000256" key="10">
    <source>
        <dbReference type="HAMAP-Rule" id="MF_02076"/>
    </source>
</evidence>
<reference evidence="13" key="2">
    <citation type="submission" date="2020-09" db="EMBL/GenBank/DDBJ databases">
        <authorList>
            <person name="Sun Q."/>
            <person name="Ohkuma M."/>
        </authorList>
    </citation>
    <scope>NUCLEOTIDE SEQUENCE</scope>
    <source>
        <strain evidence="13">JCM 10088</strain>
    </source>
</reference>
<dbReference type="InterPro" id="IPR014729">
    <property type="entry name" value="Rossmann-like_a/b/a_fold"/>
</dbReference>
<dbReference type="PANTHER" id="PTHR43097">
    <property type="entry name" value="GLUTAMINE-TRNA LIGASE"/>
    <property type="match status" value="1"/>
</dbReference>
<dbReference type="NCBIfam" id="TIGR00463">
    <property type="entry name" value="gltX_arch"/>
    <property type="match status" value="1"/>
</dbReference>
<dbReference type="AlphaFoldDB" id="A0A830GV87"/>
<comment type="subcellular location">
    <subcellularLocation>
        <location evidence="1 10">Cytoplasm</location>
    </subcellularLocation>
</comment>
<protein>
    <recommendedName>
        <fullName evidence="10">Glutamate--tRNA ligase</fullName>
        <ecNumber evidence="10">6.1.1.17</ecNumber>
    </recommendedName>
    <alternativeName>
        <fullName evidence="10">Glutamyl-tRNA synthetase</fullName>
        <shortName evidence="10">GluRS</shortName>
    </alternativeName>
</protein>
<dbReference type="GO" id="GO:0006424">
    <property type="term" value="P:glutamyl-tRNA aminoacylation"/>
    <property type="evidence" value="ECO:0007669"/>
    <property type="project" value="UniProtKB-UniRule"/>
</dbReference>
<evidence type="ECO:0000256" key="3">
    <source>
        <dbReference type="ARBA" id="ARBA00022490"/>
    </source>
</evidence>
<dbReference type="InterPro" id="IPR020058">
    <property type="entry name" value="Glu/Gln-tRNA-synth_Ib_cat-dom"/>
</dbReference>
<accession>A0A830GV87</accession>
<dbReference type="PANTHER" id="PTHR43097:SF5">
    <property type="entry name" value="GLUTAMATE--TRNA LIGASE"/>
    <property type="match status" value="1"/>
</dbReference>
<dbReference type="GO" id="GO:0005524">
    <property type="term" value="F:ATP binding"/>
    <property type="evidence" value="ECO:0007669"/>
    <property type="project" value="UniProtKB-UniRule"/>
</dbReference>
<evidence type="ECO:0000313" key="14">
    <source>
        <dbReference type="Proteomes" id="UP000610960"/>
    </source>
</evidence>
<dbReference type="RefSeq" id="WP_268237954.1">
    <property type="nucleotide sequence ID" value="NZ_BMNL01000002.1"/>
</dbReference>
<evidence type="ECO:0000256" key="8">
    <source>
        <dbReference type="ARBA" id="ARBA00023146"/>
    </source>
</evidence>
<dbReference type="InterPro" id="IPR020059">
    <property type="entry name" value="Glu/Gln-tRNA-synth_Ib_codon-bd"/>
</dbReference>
<dbReference type="GO" id="GO:0004818">
    <property type="term" value="F:glutamate-tRNA ligase activity"/>
    <property type="evidence" value="ECO:0007669"/>
    <property type="project" value="UniProtKB-UniRule"/>
</dbReference>
<evidence type="ECO:0000256" key="1">
    <source>
        <dbReference type="ARBA" id="ARBA00004496"/>
    </source>
</evidence>
<keyword evidence="3 10" id="KW-0963">Cytoplasm</keyword>
<evidence type="ECO:0000259" key="12">
    <source>
        <dbReference type="Pfam" id="PF03950"/>
    </source>
</evidence>
<feature type="short sequence motif" description="'HIGH' region" evidence="10">
    <location>
        <begin position="112"/>
        <end position="122"/>
    </location>
</feature>
<keyword evidence="14" id="KW-1185">Reference proteome</keyword>
<keyword evidence="8 10" id="KW-0030">Aminoacyl-tRNA synthetase</keyword>
<evidence type="ECO:0000256" key="5">
    <source>
        <dbReference type="ARBA" id="ARBA00022741"/>
    </source>
</evidence>
<evidence type="ECO:0000256" key="2">
    <source>
        <dbReference type="ARBA" id="ARBA00008927"/>
    </source>
</evidence>
<comment type="function">
    <text evidence="10">Catalyzes the attachment of glutamate to tRNA(Glu) in a two-step reaction: glutamate is first activated by ATP to form Glu-AMP and then transferred to the acceptor end of tRNA(Glu).</text>
</comment>
<evidence type="ECO:0000259" key="11">
    <source>
        <dbReference type="Pfam" id="PF00749"/>
    </source>
</evidence>
<evidence type="ECO:0000256" key="9">
    <source>
        <dbReference type="ARBA" id="ARBA00048351"/>
    </source>
</evidence>
<keyword evidence="4 10" id="KW-0436">Ligase</keyword>
<comment type="catalytic activity">
    <reaction evidence="9 10">
        <text>tRNA(Glu) + L-glutamate + ATP = L-glutamyl-tRNA(Glu) + AMP + diphosphate</text>
        <dbReference type="Rhea" id="RHEA:23540"/>
        <dbReference type="Rhea" id="RHEA-COMP:9663"/>
        <dbReference type="Rhea" id="RHEA-COMP:9680"/>
        <dbReference type="ChEBI" id="CHEBI:29985"/>
        <dbReference type="ChEBI" id="CHEBI:30616"/>
        <dbReference type="ChEBI" id="CHEBI:33019"/>
        <dbReference type="ChEBI" id="CHEBI:78442"/>
        <dbReference type="ChEBI" id="CHEBI:78520"/>
        <dbReference type="ChEBI" id="CHEBI:456215"/>
        <dbReference type="EC" id="6.1.1.17"/>
    </reaction>
</comment>
<keyword evidence="6 10" id="KW-0067">ATP-binding</keyword>
<dbReference type="InterPro" id="IPR011035">
    <property type="entry name" value="Ribosomal_bL25/Gln-tRNA_synth"/>
</dbReference>
<dbReference type="InterPro" id="IPR004526">
    <property type="entry name" value="Glu-tRNA-synth_arc/euk"/>
</dbReference>
<proteinExistence type="inferred from homology"/>
<dbReference type="Gene3D" id="2.40.240.100">
    <property type="match status" value="1"/>
</dbReference>
<dbReference type="Gene3D" id="3.40.50.620">
    <property type="entry name" value="HUPs"/>
    <property type="match status" value="1"/>
</dbReference>